<dbReference type="VEuPathDB" id="FungiDB:RhiirA1_541639"/>
<accession>A0A2N0NKH0</accession>
<dbReference type="PROSITE" id="PS00028">
    <property type="entry name" value="ZINC_FINGER_C2H2_1"/>
    <property type="match status" value="1"/>
</dbReference>
<protein>
    <recommendedName>
        <fullName evidence="2">C2H2-type domain-containing protein</fullName>
    </recommendedName>
</protein>
<organism evidence="3 4">
    <name type="scientific">Rhizophagus irregularis</name>
    <dbReference type="NCBI Taxonomy" id="588596"/>
    <lineage>
        <taxon>Eukaryota</taxon>
        <taxon>Fungi</taxon>
        <taxon>Fungi incertae sedis</taxon>
        <taxon>Mucoromycota</taxon>
        <taxon>Glomeromycotina</taxon>
        <taxon>Glomeromycetes</taxon>
        <taxon>Glomerales</taxon>
        <taxon>Glomeraceae</taxon>
        <taxon>Rhizophagus</taxon>
    </lineage>
</organism>
<dbReference type="AlphaFoldDB" id="A0A2N0NKH0"/>
<keyword evidence="1" id="KW-0175">Coiled coil</keyword>
<dbReference type="PANTHER" id="PTHR46954">
    <property type="entry name" value="C2H2-TYPE DOMAIN-CONTAINING PROTEIN"/>
    <property type="match status" value="1"/>
</dbReference>
<dbReference type="InterPro" id="IPR013087">
    <property type="entry name" value="Znf_C2H2_type"/>
</dbReference>
<dbReference type="VEuPathDB" id="FungiDB:FUN_019092"/>
<name>A0A2N0NKH0_9GLOM</name>
<reference evidence="3 4" key="2">
    <citation type="submission" date="2017-09" db="EMBL/GenBank/DDBJ databases">
        <title>Extensive intraspecific genome diversity in a model arbuscular mycorrhizal fungus.</title>
        <authorList>
            <person name="Chen E.C."/>
            <person name="Morin E."/>
            <person name="Beaudet D."/>
            <person name="Noel J."/>
            <person name="Ndikumana S."/>
            <person name="Charron P."/>
            <person name="St-Onge C."/>
            <person name="Giorgi J."/>
            <person name="Grigoriev I.V."/>
            <person name="Roux C."/>
            <person name="Martin F.M."/>
            <person name="Corradi N."/>
        </authorList>
    </citation>
    <scope>NUCLEOTIDE SEQUENCE [LARGE SCALE GENOMIC DNA]</scope>
    <source>
        <strain evidence="3 4">A5</strain>
    </source>
</reference>
<dbReference type="Proteomes" id="UP000232722">
    <property type="component" value="Unassembled WGS sequence"/>
</dbReference>
<evidence type="ECO:0000259" key="2">
    <source>
        <dbReference type="PROSITE" id="PS00028"/>
    </source>
</evidence>
<proteinExistence type="predicted"/>
<dbReference type="VEuPathDB" id="FungiDB:FUN_019992"/>
<feature type="domain" description="C2H2-type" evidence="2">
    <location>
        <begin position="534"/>
        <end position="556"/>
    </location>
</feature>
<evidence type="ECO:0000256" key="1">
    <source>
        <dbReference type="SAM" id="Coils"/>
    </source>
</evidence>
<gene>
    <name evidence="3" type="ORF">RhiirA5_386249</name>
</gene>
<feature type="coiled-coil region" evidence="1">
    <location>
        <begin position="19"/>
        <end position="46"/>
    </location>
</feature>
<dbReference type="PANTHER" id="PTHR46954:SF1">
    <property type="entry name" value="C2H2-TYPE DOMAIN-CONTAINING PROTEIN"/>
    <property type="match status" value="1"/>
</dbReference>
<sequence length="621" mass="70511">MKLAELQQIYNSTNDLEIRNNLLERMATLKQTLHDEDNKIKKLKRHAGYQRKCRAKKIKHLQEHQEVIQYDSPGRPSFLIQYPNLHEHIHECIEFGAADKKRRKEVIKVRTIRHLRENLNSKYNEYLSRTTLNNYLLPSRSNTKAAKTHHHPALVANASVSRTEKNEHIDEHYCLASVKGAKQFAALFSTHSVIISQDDKAKVPLGIPAVGRTFQTIQSFQEPVTLPDHDFPVGMQQKLIPSVYLLINPSDTNDTFRNGQLSIFVHPQYHVGTSSSTHMSDLNSLIQDSQFDGILKINGQIKPIWILLVDGGPDENPRHMKNIFQYCKMFCNFDLDYLSVRTHAPGQSAYNPVERSMSTLSQKLAGITLPIDKFGSHLNSQGQVTDLELAMKNFRYAGEALCTLWKRDPIFGKPVIAQYTDQKNSPFDDILFPGSENINESAVPWQWIENHTKICQYSLDIKKCEDSSCCSPKRHEEAAVLLAENDGFLPPVTKGKDGHFLNPLHILEYCDKLKIPGNDAHCPSINADTYERLCCSECDAYFPTLSMVAQHKKIQHPKRRGRPAKKKLFTNSIDDFSVIPACDVRVLIINDREIQSEGTGFNIGIKPGRTVGGRLIKLNVS</sequence>
<reference evidence="3 4" key="1">
    <citation type="submission" date="2016-04" db="EMBL/GenBank/DDBJ databases">
        <title>Genome analyses suggest a sexual origin of heterokaryosis in a supposedly ancient asexual fungus.</title>
        <authorList>
            <person name="Ropars J."/>
            <person name="Sedzielewska K."/>
            <person name="Noel J."/>
            <person name="Charron P."/>
            <person name="Farinelli L."/>
            <person name="Marton T."/>
            <person name="Kruger M."/>
            <person name="Pelin A."/>
            <person name="Brachmann A."/>
            <person name="Corradi N."/>
        </authorList>
    </citation>
    <scope>NUCLEOTIDE SEQUENCE [LARGE SCALE GENOMIC DNA]</scope>
    <source>
        <strain evidence="3 4">A5</strain>
    </source>
</reference>
<comment type="caution">
    <text evidence="3">The sequence shown here is derived from an EMBL/GenBank/DDBJ whole genome shotgun (WGS) entry which is preliminary data.</text>
</comment>
<dbReference type="VEuPathDB" id="FungiDB:FUN_005201"/>
<evidence type="ECO:0000313" key="3">
    <source>
        <dbReference type="EMBL" id="PKB95066.1"/>
    </source>
</evidence>
<dbReference type="EMBL" id="LLXJ01005182">
    <property type="protein sequence ID" value="PKB95066.1"/>
    <property type="molecule type" value="Genomic_DNA"/>
</dbReference>
<evidence type="ECO:0000313" key="4">
    <source>
        <dbReference type="Proteomes" id="UP000232722"/>
    </source>
</evidence>